<sequence length="398" mass="43019">SLLLPVCNAHWLGQLLALYEHRTAVQGWLWDINSFDQPGAPVQKNGAYCAGEDESPRKGASDRSQERLLSETEDRWSLRPKRDEPMVTACQRSSESIGMPSPILALKVFSAPPDDSRGGQQCCQRLCPASQDIASVVPCAMEEDTTPIRNNEVRRGAAGGARFCVLLKGSSAFPAQVERDRFRSAFVEAVAAAAGVSTSRVRVLDVGPPLQALPQSKARSLTDLLPKSKQGSALDTGAGVLRFLDDLDDGDVLALKVSSKEQQRSEGAPAGEKHREENESEATTDLVRVLAVIREPEGSGPGPEASKEEPDALRALQLVVQQILEQDSMLQRALAPWAGDEPLHMLQSEENHRSRGHCTSARGALSRWSRGQCRPLRIAAAASPTSSSVSAMFSKQAR</sequence>
<dbReference type="InterPro" id="IPR001672">
    <property type="entry name" value="G6P_Isomerase"/>
</dbReference>
<dbReference type="Gene3D" id="3.40.50.10490">
    <property type="entry name" value="Glucose-6-phosphate isomerase like protein, domain 1"/>
    <property type="match status" value="1"/>
</dbReference>
<comment type="caution">
    <text evidence="6">The sequence shown here is derived from an EMBL/GenBank/DDBJ whole genome shotgun (WGS) entry which is preliminary data.</text>
</comment>
<evidence type="ECO:0000313" key="7">
    <source>
        <dbReference type="Proteomes" id="UP000654075"/>
    </source>
</evidence>
<dbReference type="Pfam" id="PF00342">
    <property type="entry name" value="PGI"/>
    <property type="match status" value="1"/>
</dbReference>
<evidence type="ECO:0000313" key="6">
    <source>
        <dbReference type="EMBL" id="CAE8608637.1"/>
    </source>
</evidence>
<dbReference type="CDD" id="cd05016">
    <property type="entry name" value="SIS_PGI_2"/>
    <property type="match status" value="1"/>
</dbReference>
<reference evidence="6" key="1">
    <citation type="submission" date="2021-02" db="EMBL/GenBank/DDBJ databases">
        <authorList>
            <person name="Dougan E. K."/>
            <person name="Rhodes N."/>
            <person name="Thang M."/>
            <person name="Chan C."/>
        </authorList>
    </citation>
    <scope>NUCLEOTIDE SEQUENCE</scope>
</reference>
<dbReference type="PANTHER" id="PTHR11469">
    <property type="entry name" value="GLUCOSE-6-PHOSPHATE ISOMERASE"/>
    <property type="match status" value="1"/>
</dbReference>
<dbReference type="UniPathway" id="UPA00109">
    <property type="reaction ID" value="UER00181"/>
</dbReference>
<dbReference type="GO" id="GO:0006096">
    <property type="term" value="P:glycolytic process"/>
    <property type="evidence" value="ECO:0007669"/>
    <property type="project" value="UniProtKB-UniPathway"/>
</dbReference>
<feature type="region of interest" description="Disordered" evidence="5">
    <location>
        <begin position="43"/>
        <end position="73"/>
    </location>
</feature>
<keyword evidence="1 4" id="KW-0312">Gluconeogenesis</keyword>
<evidence type="ECO:0000256" key="4">
    <source>
        <dbReference type="RuleBase" id="RU000612"/>
    </source>
</evidence>
<keyword evidence="2 4" id="KW-0324">Glycolysis</keyword>
<evidence type="ECO:0000256" key="5">
    <source>
        <dbReference type="SAM" id="MobiDB-lite"/>
    </source>
</evidence>
<evidence type="ECO:0000256" key="1">
    <source>
        <dbReference type="ARBA" id="ARBA00022432"/>
    </source>
</evidence>
<dbReference type="GO" id="GO:0051156">
    <property type="term" value="P:glucose 6-phosphate metabolic process"/>
    <property type="evidence" value="ECO:0007669"/>
    <property type="project" value="TreeGrafter"/>
</dbReference>
<dbReference type="OrthoDB" id="5831190at2759"/>
<evidence type="ECO:0000256" key="3">
    <source>
        <dbReference type="ARBA" id="ARBA00023235"/>
    </source>
</evidence>
<name>A0A813F757_POLGL</name>
<dbReference type="PANTHER" id="PTHR11469:SF1">
    <property type="entry name" value="GLUCOSE-6-PHOSPHATE ISOMERASE"/>
    <property type="match status" value="1"/>
</dbReference>
<keyword evidence="7" id="KW-1185">Reference proteome</keyword>
<feature type="non-terminal residue" evidence="6">
    <location>
        <position position="398"/>
    </location>
</feature>
<dbReference type="InterPro" id="IPR035482">
    <property type="entry name" value="SIS_PGI_2"/>
</dbReference>
<proteinExistence type="inferred from homology"/>
<gene>
    <name evidence="6" type="ORF">PGLA1383_LOCUS26489</name>
</gene>
<keyword evidence="3 4" id="KW-0413">Isomerase</keyword>
<dbReference type="GO" id="GO:0004347">
    <property type="term" value="F:glucose-6-phosphate isomerase activity"/>
    <property type="evidence" value="ECO:0007669"/>
    <property type="project" value="UniProtKB-EC"/>
</dbReference>
<comment type="similarity">
    <text evidence="4">Belongs to the GPI family.</text>
</comment>
<dbReference type="AlphaFoldDB" id="A0A813F757"/>
<comment type="pathway">
    <text evidence="4">Carbohydrate degradation; glycolysis; D-glyceraldehyde 3-phosphate and glycerone phosphate from D-glucose: step 2/4.</text>
</comment>
<comment type="catalytic activity">
    <reaction evidence="4">
        <text>alpha-D-glucose 6-phosphate = beta-D-fructose 6-phosphate</text>
        <dbReference type="Rhea" id="RHEA:11816"/>
        <dbReference type="ChEBI" id="CHEBI:57634"/>
        <dbReference type="ChEBI" id="CHEBI:58225"/>
        <dbReference type="EC" id="5.3.1.9"/>
    </reaction>
</comment>
<feature type="region of interest" description="Disordered" evidence="5">
    <location>
        <begin position="258"/>
        <end position="284"/>
    </location>
</feature>
<dbReference type="GO" id="GO:0048029">
    <property type="term" value="F:monosaccharide binding"/>
    <property type="evidence" value="ECO:0007669"/>
    <property type="project" value="TreeGrafter"/>
</dbReference>
<dbReference type="Proteomes" id="UP000654075">
    <property type="component" value="Unassembled WGS sequence"/>
</dbReference>
<dbReference type="GO" id="GO:0097367">
    <property type="term" value="F:carbohydrate derivative binding"/>
    <property type="evidence" value="ECO:0007669"/>
    <property type="project" value="InterPro"/>
</dbReference>
<feature type="compositionally biased region" description="Basic and acidic residues" evidence="5">
    <location>
        <begin position="54"/>
        <end position="73"/>
    </location>
</feature>
<accession>A0A813F757</accession>
<protein>
    <recommendedName>
        <fullName evidence="4">Glucose-6-phosphate isomerase</fullName>
        <ecNumber evidence="4">5.3.1.9</ecNumber>
    </recommendedName>
</protein>
<dbReference type="PROSITE" id="PS51463">
    <property type="entry name" value="P_GLUCOSE_ISOMERASE_3"/>
    <property type="match status" value="1"/>
</dbReference>
<organism evidence="6 7">
    <name type="scientific">Polarella glacialis</name>
    <name type="common">Dinoflagellate</name>
    <dbReference type="NCBI Taxonomy" id="89957"/>
    <lineage>
        <taxon>Eukaryota</taxon>
        <taxon>Sar</taxon>
        <taxon>Alveolata</taxon>
        <taxon>Dinophyceae</taxon>
        <taxon>Suessiales</taxon>
        <taxon>Suessiaceae</taxon>
        <taxon>Polarella</taxon>
    </lineage>
</organism>
<dbReference type="InterPro" id="IPR046348">
    <property type="entry name" value="SIS_dom_sf"/>
</dbReference>
<dbReference type="PRINTS" id="PR00662">
    <property type="entry name" value="G6PISOMERASE"/>
</dbReference>
<dbReference type="GO" id="GO:0005829">
    <property type="term" value="C:cytosol"/>
    <property type="evidence" value="ECO:0007669"/>
    <property type="project" value="TreeGrafter"/>
</dbReference>
<evidence type="ECO:0000256" key="2">
    <source>
        <dbReference type="ARBA" id="ARBA00023152"/>
    </source>
</evidence>
<dbReference type="GO" id="GO:0006094">
    <property type="term" value="P:gluconeogenesis"/>
    <property type="evidence" value="ECO:0007669"/>
    <property type="project" value="UniProtKB-KW"/>
</dbReference>
<dbReference type="EC" id="5.3.1.9" evidence="4"/>
<dbReference type="SUPFAM" id="SSF53697">
    <property type="entry name" value="SIS domain"/>
    <property type="match status" value="1"/>
</dbReference>
<dbReference type="EMBL" id="CAJNNV010023323">
    <property type="protein sequence ID" value="CAE8608637.1"/>
    <property type="molecule type" value="Genomic_DNA"/>
</dbReference>